<dbReference type="NCBIfam" id="NF008736">
    <property type="entry name" value="PRK11762.1"/>
    <property type="match status" value="1"/>
</dbReference>
<organism evidence="4 5">
    <name type="scientific">endosymbiont of Escarpia spicata</name>
    <dbReference type="NCBI Taxonomy" id="2200908"/>
    <lineage>
        <taxon>Bacteria</taxon>
        <taxon>Pseudomonadati</taxon>
        <taxon>Pseudomonadota</taxon>
        <taxon>Gammaproteobacteria</taxon>
        <taxon>sulfur-oxidizing symbionts</taxon>
    </lineage>
</organism>
<comment type="caution">
    <text evidence="4">The sequence shown here is derived from an EMBL/GenBank/DDBJ whole genome shotgun (WGS) entry which is preliminary data.</text>
</comment>
<reference evidence="4 5" key="1">
    <citation type="journal article" date="2018" name="ISME J.">
        <title>Endosymbiont genomes yield clues of tubeworm success.</title>
        <authorList>
            <person name="Li Y."/>
            <person name="Liles M.R."/>
            <person name="Halanych K.M."/>
        </authorList>
    </citation>
    <scope>NUCLEOTIDE SEQUENCE [LARGE SCALE GENOMIC DNA]</scope>
    <source>
        <strain evidence="4">A1462</strain>
    </source>
</reference>
<dbReference type="InterPro" id="IPR000086">
    <property type="entry name" value="NUDIX_hydrolase_dom"/>
</dbReference>
<dbReference type="PANTHER" id="PTHR21340:SF0">
    <property type="entry name" value="BIS(5'-NUCLEOSYL)-TETRAPHOSPHATASE [ASYMMETRICAL]"/>
    <property type="match status" value="1"/>
</dbReference>
<dbReference type="PANTHER" id="PTHR21340">
    <property type="entry name" value="DIADENOSINE 5,5-P1,P4-TETRAPHOSPHATE PYROPHOSPHOHYDROLASE MUTT"/>
    <property type="match status" value="1"/>
</dbReference>
<keyword evidence="5" id="KW-1185">Reference proteome</keyword>
<dbReference type="GO" id="GO:0004081">
    <property type="term" value="F:bis(5'-nucleosyl)-tetraphosphatase (asymmetrical) activity"/>
    <property type="evidence" value="ECO:0007669"/>
    <property type="project" value="TreeGrafter"/>
</dbReference>
<evidence type="ECO:0000313" key="5">
    <source>
        <dbReference type="Proteomes" id="UP000254771"/>
    </source>
</evidence>
<dbReference type="GO" id="GO:0006167">
    <property type="term" value="P:AMP biosynthetic process"/>
    <property type="evidence" value="ECO:0007669"/>
    <property type="project" value="TreeGrafter"/>
</dbReference>
<comment type="cofactor">
    <cofactor evidence="1">
        <name>Mg(2+)</name>
        <dbReference type="ChEBI" id="CHEBI:18420"/>
    </cofactor>
</comment>
<dbReference type="SUPFAM" id="SSF55811">
    <property type="entry name" value="Nudix"/>
    <property type="match status" value="1"/>
</dbReference>
<sequence>MPQKPKILKQKIAAQSRIFRVEALELEFSNGELRNYERLLGGSRGSVMIVPMLDDETVLLIREYAAGSHDYQLGLPKGRIEEGEDPLQAADREIREEVGYGANRLELLRTVSIAPAYIQHFTHIILARELFPDKQEGDEPEPIEVVPWKLSAWDELLSQPDFTESRSITAISLTRKQFGY</sequence>
<dbReference type="InterPro" id="IPR020084">
    <property type="entry name" value="NUDIX_hydrolase_CS"/>
</dbReference>
<dbReference type="Proteomes" id="UP000254771">
    <property type="component" value="Unassembled WGS sequence"/>
</dbReference>
<keyword evidence="2 4" id="KW-0378">Hydrolase</keyword>
<evidence type="ECO:0000256" key="1">
    <source>
        <dbReference type="ARBA" id="ARBA00001946"/>
    </source>
</evidence>
<dbReference type="EMBL" id="QFXE01000008">
    <property type="protein sequence ID" value="RDH86855.1"/>
    <property type="molecule type" value="Genomic_DNA"/>
</dbReference>
<dbReference type="InterPro" id="IPR015797">
    <property type="entry name" value="NUDIX_hydrolase-like_dom_sf"/>
</dbReference>
<feature type="domain" description="Nudix hydrolase" evidence="3">
    <location>
        <begin position="42"/>
        <end position="174"/>
    </location>
</feature>
<proteinExistence type="predicted"/>
<evidence type="ECO:0000259" key="3">
    <source>
        <dbReference type="PROSITE" id="PS51462"/>
    </source>
</evidence>
<name>A0A370DQM1_9GAMM</name>
<dbReference type="Pfam" id="PF00293">
    <property type="entry name" value="NUDIX"/>
    <property type="match status" value="1"/>
</dbReference>
<evidence type="ECO:0000313" key="4">
    <source>
        <dbReference type="EMBL" id="RDH86855.1"/>
    </source>
</evidence>
<dbReference type="CDD" id="cd24156">
    <property type="entry name" value="NUDIX_ADPRase_NudE"/>
    <property type="match status" value="1"/>
</dbReference>
<dbReference type="GO" id="GO:0006754">
    <property type="term" value="P:ATP biosynthetic process"/>
    <property type="evidence" value="ECO:0007669"/>
    <property type="project" value="TreeGrafter"/>
</dbReference>
<gene>
    <name evidence="4" type="ORF">DIZ78_07075</name>
</gene>
<protein>
    <submittedName>
        <fullName evidence="4">ADP compounds hydrolase NudE</fullName>
    </submittedName>
</protein>
<dbReference type="InterPro" id="IPR051325">
    <property type="entry name" value="Nudix_hydrolase_domain"/>
</dbReference>
<dbReference type="PROSITE" id="PS51462">
    <property type="entry name" value="NUDIX"/>
    <property type="match status" value="1"/>
</dbReference>
<accession>A0A370DQM1</accession>
<dbReference type="Gene3D" id="3.90.79.10">
    <property type="entry name" value="Nucleoside Triphosphate Pyrophosphohydrolase"/>
    <property type="match status" value="1"/>
</dbReference>
<dbReference type="AlphaFoldDB" id="A0A370DQM1"/>
<evidence type="ECO:0000256" key="2">
    <source>
        <dbReference type="ARBA" id="ARBA00022801"/>
    </source>
</evidence>
<dbReference type="PROSITE" id="PS00893">
    <property type="entry name" value="NUDIX_BOX"/>
    <property type="match status" value="1"/>
</dbReference>